<dbReference type="CDD" id="cd00448">
    <property type="entry name" value="YjgF_YER057c_UK114_family"/>
    <property type="match status" value="1"/>
</dbReference>
<dbReference type="Gene3D" id="3.30.1330.40">
    <property type="entry name" value="RutC-like"/>
    <property type="match status" value="1"/>
</dbReference>
<dbReference type="InterPro" id="IPR006175">
    <property type="entry name" value="YjgF/YER057c/UK114"/>
</dbReference>
<reference evidence="1" key="1">
    <citation type="submission" date="2018-05" db="EMBL/GenBank/DDBJ databases">
        <authorList>
            <person name="Lanie J.A."/>
            <person name="Ng W.-L."/>
            <person name="Kazmierczak K.M."/>
            <person name="Andrzejewski T.M."/>
            <person name="Davidsen T.M."/>
            <person name="Wayne K.J."/>
            <person name="Tettelin H."/>
            <person name="Glass J.I."/>
            <person name="Rusch D."/>
            <person name="Podicherti R."/>
            <person name="Tsui H.-C.T."/>
            <person name="Winkler M.E."/>
        </authorList>
    </citation>
    <scope>NUCLEOTIDE SEQUENCE</scope>
</reference>
<accession>A0A382B3Y7</accession>
<dbReference type="Pfam" id="PF01042">
    <property type="entry name" value="Ribonuc_L-PSP"/>
    <property type="match status" value="1"/>
</dbReference>
<organism evidence="1">
    <name type="scientific">marine metagenome</name>
    <dbReference type="NCBI Taxonomy" id="408172"/>
    <lineage>
        <taxon>unclassified sequences</taxon>
        <taxon>metagenomes</taxon>
        <taxon>ecological metagenomes</taxon>
    </lineage>
</organism>
<dbReference type="EMBL" id="UINC01028006">
    <property type="protein sequence ID" value="SVB08241.1"/>
    <property type="molecule type" value="Genomic_DNA"/>
</dbReference>
<name>A0A382B3Y7_9ZZZZ</name>
<protein>
    <submittedName>
        <fullName evidence="1">Uncharacterized protein</fullName>
    </submittedName>
</protein>
<sequence length="170" mass="18972">MPYSPKDLDGMSIDAAQALSFEKRDGLPELIIADGRGQSTDVSSYRTGLYSDFFDEDLTRMLKVKAIKVLCRGTTSSGFDGLPVGDTDEEQYRACFRHIKTHLDAGRTGFNRVATLIVFLTNMDNWSMFNEIYREFISIPPCRAVIGTTALAQKPLAIEIVECIAYRVAE</sequence>
<dbReference type="AlphaFoldDB" id="A0A382B3Y7"/>
<proteinExistence type="predicted"/>
<evidence type="ECO:0000313" key="1">
    <source>
        <dbReference type="EMBL" id="SVB08241.1"/>
    </source>
</evidence>
<gene>
    <name evidence="1" type="ORF">METZ01_LOCUS161095</name>
</gene>
<dbReference type="SUPFAM" id="SSF55298">
    <property type="entry name" value="YjgF-like"/>
    <property type="match status" value="1"/>
</dbReference>
<dbReference type="InterPro" id="IPR035959">
    <property type="entry name" value="RutC-like_sf"/>
</dbReference>